<proteinExistence type="predicted"/>
<comment type="caution">
    <text evidence="1">The sequence shown here is derived from an EMBL/GenBank/DDBJ whole genome shotgun (WGS) entry which is preliminary data.</text>
</comment>
<keyword evidence="2" id="KW-1185">Reference proteome</keyword>
<evidence type="ECO:0000313" key="2">
    <source>
        <dbReference type="Proteomes" id="UP000707071"/>
    </source>
</evidence>
<dbReference type="AlphaFoldDB" id="A0A9P7QL00"/>
<gene>
    <name evidence="1" type="ORF">E4U09_005621</name>
</gene>
<sequence length="240" mass="26408">MASRTMETISRSGLQNLILSDSAHITNVKSVSSYSWIDTPTPTIAVPGSPSLWSPPVTDVQLPQDSGLYNIAENMVRMDPDSPLAPIFSAIFTTNPSFDFGSISVITDGNNIRKLLSFISPGSSRDTSEPFTIQLELARNTLLMCRHETAATEYIGPHEFRGYRHEFEKAFTTRQIDAESGDLRILSALIERIITLMTGCCGRGTLRYDVATASLIISANDGASNMLPEDLYYDVPVIMY</sequence>
<dbReference type="PANTHER" id="PTHR35179:SF2">
    <property type="entry name" value="START DOMAIN-CONTAINING PROTEIN"/>
    <property type="match status" value="1"/>
</dbReference>
<dbReference type="PANTHER" id="PTHR35179">
    <property type="entry name" value="PROTEIN CBG02620"/>
    <property type="match status" value="1"/>
</dbReference>
<dbReference type="Proteomes" id="UP000707071">
    <property type="component" value="Unassembled WGS sequence"/>
</dbReference>
<name>A0A9P7QL00_9HYPO</name>
<protein>
    <submittedName>
        <fullName evidence="1">Uncharacterized protein</fullName>
    </submittedName>
</protein>
<organism evidence="1 2">
    <name type="scientific">Claviceps aff. purpurea</name>
    <dbReference type="NCBI Taxonomy" id="1967640"/>
    <lineage>
        <taxon>Eukaryota</taxon>
        <taxon>Fungi</taxon>
        <taxon>Dikarya</taxon>
        <taxon>Ascomycota</taxon>
        <taxon>Pezizomycotina</taxon>
        <taxon>Sordariomycetes</taxon>
        <taxon>Hypocreomycetidae</taxon>
        <taxon>Hypocreales</taxon>
        <taxon>Clavicipitaceae</taxon>
        <taxon>Claviceps</taxon>
    </lineage>
</organism>
<reference evidence="1 2" key="1">
    <citation type="journal article" date="2020" name="bioRxiv">
        <title>Whole genome comparisons of ergot fungi reveals the divergence and evolution of species within the genus Claviceps are the result of varying mechanisms driving genome evolution and host range expansion.</title>
        <authorList>
            <person name="Wyka S.A."/>
            <person name="Mondo S.J."/>
            <person name="Liu M."/>
            <person name="Dettman J."/>
            <person name="Nalam V."/>
            <person name="Broders K.D."/>
        </authorList>
    </citation>
    <scope>NUCLEOTIDE SEQUENCE [LARGE SCALE GENOMIC DNA]</scope>
    <source>
        <strain evidence="1 2">Clav52</strain>
    </source>
</reference>
<dbReference type="EMBL" id="SRRH01000048">
    <property type="protein sequence ID" value="KAG6301217.1"/>
    <property type="molecule type" value="Genomic_DNA"/>
</dbReference>
<evidence type="ECO:0000313" key="1">
    <source>
        <dbReference type="EMBL" id="KAG6301217.1"/>
    </source>
</evidence>
<accession>A0A9P7QL00</accession>